<evidence type="ECO:0008006" key="3">
    <source>
        <dbReference type="Google" id="ProtNLM"/>
    </source>
</evidence>
<organism evidence="1 2">
    <name type="scientific">Colwellia asteriadis</name>
    <dbReference type="NCBI Taxonomy" id="517723"/>
    <lineage>
        <taxon>Bacteria</taxon>
        <taxon>Pseudomonadati</taxon>
        <taxon>Pseudomonadota</taxon>
        <taxon>Gammaproteobacteria</taxon>
        <taxon>Alteromonadales</taxon>
        <taxon>Colwelliaceae</taxon>
        <taxon>Colwellia</taxon>
    </lineage>
</organism>
<gene>
    <name evidence="1" type="ORF">GCM10009111_02980</name>
</gene>
<evidence type="ECO:0000313" key="1">
    <source>
        <dbReference type="EMBL" id="GAA0811054.1"/>
    </source>
</evidence>
<dbReference type="Proteomes" id="UP001500021">
    <property type="component" value="Unassembled WGS sequence"/>
</dbReference>
<sequence length="88" mass="9726">MAVQLSYFVKIATLLRYLVVDLSALILVRNDISAKGDGSRQLYSELYGTPYGKKSSWLGSFSTVRVMRVFKLVIKSLSCSSDKVSAKA</sequence>
<name>A0ABP3WC06_9GAMM</name>
<proteinExistence type="predicted"/>
<evidence type="ECO:0000313" key="2">
    <source>
        <dbReference type="Proteomes" id="UP001500021"/>
    </source>
</evidence>
<keyword evidence="2" id="KW-1185">Reference proteome</keyword>
<protein>
    <recommendedName>
        <fullName evidence="3">Secreted protein</fullName>
    </recommendedName>
</protein>
<dbReference type="EMBL" id="BAAAFA010000001">
    <property type="protein sequence ID" value="GAA0811054.1"/>
    <property type="molecule type" value="Genomic_DNA"/>
</dbReference>
<comment type="caution">
    <text evidence="1">The sequence shown here is derived from an EMBL/GenBank/DDBJ whole genome shotgun (WGS) entry which is preliminary data.</text>
</comment>
<accession>A0ABP3WC06</accession>
<reference evidence="2" key="1">
    <citation type="journal article" date="2019" name="Int. J. Syst. Evol. Microbiol.">
        <title>The Global Catalogue of Microorganisms (GCM) 10K type strain sequencing project: providing services to taxonomists for standard genome sequencing and annotation.</title>
        <authorList>
            <consortium name="The Broad Institute Genomics Platform"/>
            <consortium name="The Broad Institute Genome Sequencing Center for Infectious Disease"/>
            <person name="Wu L."/>
            <person name="Ma J."/>
        </authorList>
    </citation>
    <scope>NUCLEOTIDE SEQUENCE [LARGE SCALE GENOMIC DNA]</scope>
    <source>
        <strain evidence="2">JCM 15608</strain>
    </source>
</reference>